<dbReference type="InterPro" id="IPR029062">
    <property type="entry name" value="Class_I_gatase-like"/>
</dbReference>
<dbReference type="EMBL" id="AP024849">
    <property type="protein sequence ID" value="BCZ48658.1"/>
    <property type="molecule type" value="Genomic_DNA"/>
</dbReference>
<dbReference type="SUPFAM" id="SSF52317">
    <property type="entry name" value="Class I glutamine amidotransferase-like"/>
    <property type="match status" value="1"/>
</dbReference>
<dbReference type="Gene3D" id="3.40.50.880">
    <property type="match status" value="1"/>
</dbReference>
<dbReference type="InterPro" id="IPR002818">
    <property type="entry name" value="DJ-1/PfpI"/>
</dbReference>
<dbReference type="Proteomes" id="UP000824633">
    <property type="component" value="Chromosome"/>
</dbReference>
<evidence type="ECO:0000259" key="1">
    <source>
        <dbReference type="Pfam" id="PF01965"/>
    </source>
</evidence>
<proteinExistence type="predicted"/>
<organism evidence="2 3">
    <name type="scientific">Clostridium gelidum</name>
    <dbReference type="NCBI Taxonomy" id="704125"/>
    <lineage>
        <taxon>Bacteria</taxon>
        <taxon>Bacillati</taxon>
        <taxon>Bacillota</taxon>
        <taxon>Clostridia</taxon>
        <taxon>Eubacteriales</taxon>
        <taxon>Clostridiaceae</taxon>
        <taxon>Clostridium</taxon>
    </lineage>
</organism>
<dbReference type="PANTHER" id="PTHR48094">
    <property type="entry name" value="PROTEIN/NUCLEIC ACID DEGLYCASE DJ-1-RELATED"/>
    <property type="match status" value="1"/>
</dbReference>
<dbReference type="CDD" id="cd03135">
    <property type="entry name" value="GATase1_DJ-1"/>
    <property type="match status" value="1"/>
</dbReference>
<keyword evidence="3" id="KW-1185">Reference proteome</keyword>
<name>A0ABM7T9L7_9CLOT</name>
<dbReference type="Pfam" id="PF01965">
    <property type="entry name" value="DJ-1_PfpI"/>
    <property type="match status" value="1"/>
</dbReference>
<reference evidence="3" key="1">
    <citation type="submission" date="2021-07" db="EMBL/GenBank/DDBJ databases">
        <title>Complete genome sequencing of a Clostridium isolate.</title>
        <authorList>
            <person name="Ueki A."/>
            <person name="Tonouchi A."/>
        </authorList>
    </citation>
    <scope>NUCLEOTIDE SEQUENCE [LARGE SCALE GENOMIC DNA]</scope>
    <source>
        <strain evidence="3">C5S11</strain>
    </source>
</reference>
<evidence type="ECO:0000313" key="3">
    <source>
        <dbReference type="Proteomes" id="UP000824633"/>
    </source>
</evidence>
<sequence length="183" mass="20283">MKKVCILLADGFEEIEALTVSDIMRRANLTCDLVSIGEKQVESSHGVVVQADKFFDEDMEYDLVVIPGGIPGATNLRDDERVIKFIKRQNKEGKLIGAICAGPIVLGKAEITEGRNMTSYPGYEDEMPNCEYLEEEVVVDGNIITSRGPATAMAFSYKLLEKLGYENKVEAISSGMLYKMFIQ</sequence>
<dbReference type="RefSeq" id="WP_224034906.1">
    <property type="nucleotide sequence ID" value="NZ_AP024849.1"/>
</dbReference>
<accession>A0ABM7T9L7</accession>
<evidence type="ECO:0000313" key="2">
    <source>
        <dbReference type="EMBL" id="BCZ48658.1"/>
    </source>
</evidence>
<dbReference type="NCBIfam" id="TIGR01383">
    <property type="entry name" value="not_thiJ"/>
    <property type="match status" value="1"/>
</dbReference>
<protein>
    <submittedName>
        <fullName evidence="2">4-methyl-5(B-hydroxyethyl)-thiazole monophosphate biosynthesis protein</fullName>
    </submittedName>
</protein>
<dbReference type="InterPro" id="IPR050325">
    <property type="entry name" value="Prot/Nucl_acid_deglycase"/>
</dbReference>
<feature type="domain" description="DJ-1/PfpI" evidence="1">
    <location>
        <begin position="2"/>
        <end position="161"/>
    </location>
</feature>
<dbReference type="InterPro" id="IPR006287">
    <property type="entry name" value="DJ-1"/>
</dbReference>
<dbReference type="PANTHER" id="PTHR48094:SF12">
    <property type="entry name" value="PARKINSON DISEASE PROTEIN 7 HOMOLOG"/>
    <property type="match status" value="1"/>
</dbReference>
<gene>
    <name evidence="2" type="ORF">psyc5s11_47250</name>
</gene>